<dbReference type="EMBL" id="JAWDJW010000219">
    <property type="protein sequence ID" value="KAK3081276.1"/>
    <property type="molecule type" value="Genomic_DNA"/>
</dbReference>
<comment type="caution">
    <text evidence="1">The sequence shown here is derived from an EMBL/GenBank/DDBJ whole genome shotgun (WGS) entry which is preliminary data.</text>
</comment>
<sequence>MQKLMEEKEKNRPLAEELKKLQTDYQKTQQALDTAQSEIDRLRIVSNHAQCQQDLQVVQDQVNQKDTRPKLTTFKDRVPQLEEKMADGKEGVPYFNDKHHEHSHQITQLSKDLQNPNNQIGELEDTITTMQKPTRPLHRSGTLSNKT</sequence>
<protein>
    <submittedName>
        <fullName evidence="1">Uncharacterized protein</fullName>
    </submittedName>
</protein>
<organism evidence="1 2">
    <name type="scientific">Coniosporium uncinatum</name>
    <dbReference type="NCBI Taxonomy" id="93489"/>
    <lineage>
        <taxon>Eukaryota</taxon>
        <taxon>Fungi</taxon>
        <taxon>Dikarya</taxon>
        <taxon>Ascomycota</taxon>
        <taxon>Pezizomycotina</taxon>
        <taxon>Dothideomycetes</taxon>
        <taxon>Dothideomycetes incertae sedis</taxon>
        <taxon>Coniosporium</taxon>
    </lineage>
</organism>
<dbReference type="Proteomes" id="UP001186974">
    <property type="component" value="Unassembled WGS sequence"/>
</dbReference>
<reference evidence="1" key="1">
    <citation type="submission" date="2024-09" db="EMBL/GenBank/DDBJ databases">
        <title>Black Yeasts Isolated from many extreme environments.</title>
        <authorList>
            <person name="Coleine C."/>
            <person name="Stajich J.E."/>
            <person name="Selbmann L."/>
        </authorList>
    </citation>
    <scope>NUCLEOTIDE SEQUENCE</scope>
    <source>
        <strain evidence="1">CCFEE 5737</strain>
    </source>
</reference>
<proteinExistence type="predicted"/>
<evidence type="ECO:0000313" key="2">
    <source>
        <dbReference type="Proteomes" id="UP001186974"/>
    </source>
</evidence>
<gene>
    <name evidence="1" type="ORF">LTS18_008418</name>
</gene>
<accession>A0ACC3DWV2</accession>
<name>A0ACC3DWV2_9PEZI</name>
<evidence type="ECO:0000313" key="1">
    <source>
        <dbReference type="EMBL" id="KAK3081276.1"/>
    </source>
</evidence>
<keyword evidence="2" id="KW-1185">Reference proteome</keyword>